<reference evidence="6" key="1">
    <citation type="journal article" date="2019" name="Int. J. Syst. Evol. Microbiol.">
        <title>The Global Catalogue of Microorganisms (GCM) 10K type strain sequencing project: providing services to taxonomists for standard genome sequencing and annotation.</title>
        <authorList>
            <consortium name="The Broad Institute Genomics Platform"/>
            <consortium name="The Broad Institute Genome Sequencing Center for Infectious Disease"/>
            <person name="Wu L."/>
            <person name="Ma J."/>
        </authorList>
    </citation>
    <scope>NUCLEOTIDE SEQUENCE [LARGE SCALE GENOMIC DNA]</scope>
    <source>
        <strain evidence="6">JCM 16114</strain>
    </source>
</reference>
<dbReference type="SUPFAM" id="SSF46894">
    <property type="entry name" value="C-terminal effector domain of the bipartite response regulators"/>
    <property type="match status" value="1"/>
</dbReference>
<dbReference type="SMART" id="SM00421">
    <property type="entry name" value="HTH_LUXR"/>
    <property type="match status" value="1"/>
</dbReference>
<dbReference type="InterPro" id="IPR011990">
    <property type="entry name" value="TPR-like_helical_dom_sf"/>
</dbReference>
<feature type="domain" description="HTH luxR-type" evidence="4">
    <location>
        <begin position="973"/>
        <end position="1038"/>
    </location>
</feature>
<evidence type="ECO:0000313" key="6">
    <source>
        <dbReference type="Proteomes" id="UP001499843"/>
    </source>
</evidence>
<dbReference type="Pfam" id="PF00196">
    <property type="entry name" value="GerE"/>
    <property type="match status" value="1"/>
</dbReference>
<keyword evidence="2" id="KW-0067">ATP-binding</keyword>
<gene>
    <name evidence="5" type="ORF">GCM10009850_090440</name>
</gene>
<dbReference type="InterPro" id="IPR027417">
    <property type="entry name" value="P-loop_NTPase"/>
</dbReference>
<dbReference type="CDD" id="cd06170">
    <property type="entry name" value="LuxR_C_like"/>
    <property type="match status" value="1"/>
</dbReference>
<dbReference type="PRINTS" id="PR00038">
    <property type="entry name" value="HTHLUXR"/>
</dbReference>
<dbReference type="InterPro" id="IPR036388">
    <property type="entry name" value="WH-like_DNA-bd_sf"/>
</dbReference>
<dbReference type="InterPro" id="IPR016032">
    <property type="entry name" value="Sig_transdc_resp-reg_C-effctor"/>
</dbReference>
<organism evidence="5 6">
    <name type="scientific">Nonomuraea monospora</name>
    <dbReference type="NCBI Taxonomy" id="568818"/>
    <lineage>
        <taxon>Bacteria</taxon>
        <taxon>Bacillati</taxon>
        <taxon>Actinomycetota</taxon>
        <taxon>Actinomycetes</taxon>
        <taxon>Streptosporangiales</taxon>
        <taxon>Streptosporangiaceae</taxon>
        <taxon>Nonomuraea</taxon>
    </lineage>
</organism>
<dbReference type="SUPFAM" id="SSF52540">
    <property type="entry name" value="P-loop containing nucleoside triphosphate hydrolases"/>
    <property type="match status" value="1"/>
</dbReference>
<evidence type="ECO:0000259" key="4">
    <source>
        <dbReference type="PROSITE" id="PS50043"/>
    </source>
</evidence>
<evidence type="ECO:0000313" key="5">
    <source>
        <dbReference type="EMBL" id="GAA2213581.1"/>
    </source>
</evidence>
<dbReference type="Gene3D" id="1.25.40.10">
    <property type="entry name" value="Tetratricopeptide repeat domain"/>
    <property type="match status" value="1"/>
</dbReference>
<name>A0ABP5PPI6_9ACTN</name>
<dbReference type="PROSITE" id="PS50043">
    <property type="entry name" value="HTH_LUXR_2"/>
    <property type="match status" value="1"/>
</dbReference>
<protein>
    <submittedName>
        <fullName evidence="5">LuxR family transcriptional regulator</fullName>
    </submittedName>
</protein>
<feature type="region of interest" description="Disordered" evidence="3">
    <location>
        <begin position="515"/>
        <end position="598"/>
    </location>
</feature>
<feature type="region of interest" description="Disordered" evidence="3">
    <location>
        <begin position="167"/>
        <end position="211"/>
    </location>
</feature>
<feature type="compositionally biased region" description="Pro residues" evidence="3">
    <location>
        <begin position="184"/>
        <end position="205"/>
    </location>
</feature>
<comment type="caution">
    <text evidence="5">The sequence shown here is derived from an EMBL/GenBank/DDBJ whole genome shotgun (WGS) entry which is preliminary data.</text>
</comment>
<dbReference type="Gene3D" id="1.10.10.10">
    <property type="entry name" value="Winged helix-like DNA-binding domain superfamily/Winged helix DNA-binding domain"/>
    <property type="match status" value="1"/>
</dbReference>
<dbReference type="SUPFAM" id="SSF48452">
    <property type="entry name" value="TPR-like"/>
    <property type="match status" value="1"/>
</dbReference>
<evidence type="ECO:0000256" key="2">
    <source>
        <dbReference type="ARBA" id="ARBA00022840"/>
    </source>
</evidence>
<keyword evidence="6" id="KW-1185">Reference proteome</keyword>
<proteinExistence type="predicted"/>
<dbReference type="EMBL" id="BAAAQX010000034">
    <property type="protein sequence ID" value="GAA2213581.1"/>
    <property type="molecule type" value="Genomic_DNA"/>
</dbReference>
<dbReference type="InterPro" id="IPR041664">
    <property type="entry name" value="AAA_16"/>
</dbReference>
<dbReference type="RefSeq" id="WP_344489456.1">
    <property type="nucleotide sequence ID" value="NZ_BAAAQX010000034.1"/>
</dbReference>
<dbReference type="PANTHER" id="PTHR16305:SF35">
    <property type="entry name" value="TRANSCRIPTIONAL ACTIVATOR DOMAIN"/>
    <property type="match status" value="1"/>
</dbReference>
<dbReference type="Pfam" id="PF13191">
    <property type="entry name" value="AAA_16"/>
    <property type="match status" value="1"/>
</dbReference>
<sequence length="1045" mass="108580">MLHGRERECALIARLLDGARERRSAVLVVRGEAGIGKSALLDYAAARAGGMRVLRGGGVESEAELPYAAAHQLLHSVADRAAAIPPGQAAALRGAFGMGDPVEGDRFLVSVAVLSLLSEVAEERPLLCLVDDAHWLDGASADALAFVARRLEAEGVVLLFAVRDEEPGPGPAVTGPSSTRTAAPGPPLSPPLPAPGPPPPPPPPAVQGSWAAPRSLAGLPELRLRGLDADAAQALLAERTSVALAPDVAALLVDSTAGNPLGLLELPGSLSPDQLAGTRPLPARLPVGEVVEQVFLARVRRLRGPAQTLLLIAAAEESGDVGLLLRAARSLDLPPDALDEAEQAGLVRVEGAVLSFRHPLVRSAVYRGATFLQRQAVEQALAAALADGDADRRAWHLAAAATGPDETVASALEASAERATRRGGHASAATALRRAAELTVRADLRARRLTLAAETAWLAGQPDRARTLLDEAAHHTSDPRLRARGEHVRGAIEGLCGRPDIAYVMLMAGAELATTPAPPDPARGGVELGASADPTRGGVEQVSLPGSAQRGGEALRAEAEPAVPPKPPQGGAVPDPESAALGEGALDPESTASGGAALDPGQAARMLIEAGRLAFTAADLPRLAEAGRRLAGLPPIEEAVTAGGKLMIGLTALLAGDTEQAATLLREGRALARDSADPQSLTMAAGAAMFVGEDATALDLFTAAAVRARTAGAVSVLPLVLAPLGALQMWTGRFAAARATATEGLRLSLDTGQDNTAAHHRAVLAWIAAVQGRAEECRTEADAALARAIGQRLGPPAGIAAWALALLDLGEGRTGEAFDRLAALADAAPGEGHPIVKIFAAADLVEVAVRADRPERAADALDLLRRWAEPARSPWAHALVARCRGLVENTGADDADAHFAEALSLHARAGRPFDTARTALLFGEALRRRRRRAEARRHLRAARETFERLDAAPWAGLARVELQATGETARKRDPSTVADLTPQETQIARMVSEGGTNREIAAHLFLSPRTVDYHLHKVFVKLGLSSRAELVRLSLEQPGLLGGEH</sequence>
<evidence type="ECO:0000256" key="3">
    <source>
        <dbReference type="SAM" id="MobiDB-lite"/>
    </source>
</evidence>
<dbReference type="PANTHER" id="PTHR16305">
    <property type="entry name" value="TESTICULAR SOLUBLE ADENYLYL CYCLASE"/>
    <property type="match status" value="1"/>
</dbReference>
<accession>A0ABP5PPI6</accession>
<evidence type="ECO:0000256" key="1">
    <source>
        <dbReference type="ARBA" id="ARBA00022741"/>
    </source>
</evidence>
<keyword evidence="1" id="KW-0547">Nucleotide-binding</keyword>
<dbReference type="InterPro" id="IPR000792">
    <property type="entry name" value="Tscrpt_reg_LuxR_C"/>
</dbReference>
<dbReference type="Proteomes" id="UP001499843">
    <property type="component" value="Unassembled WGS sequence"/>
</dbReference>